<evidence type="ECO:0000256" key="2">
    <source>
        <dbReference type="ARBA" id="ARBA00023125"/>
    </source>
</evidence>
<dbReference type="RefSeq" id="WP_207332921.1">
    <property type="nucleotide sequence ID" value="NZ_JAFMYW010000017.1"/>
</dbReference>
<keyword evidence="1" id="KW-0805">Transcription regulation</keyword>
<dbReference type="SMART" id="SM00342">
    <property type="entry name" value="HTH_ARAC"/>
    <property type="match status" value="1"/>
</dbReference>
<keyword evidence="3" id="KW-0804">Transcription</keyword>
<dbReference type="PROSITE" id="PS01124">
    <property type="entry name" value="HTH_ARAC_FAMILY_2"/>
    <property type="match status" value="1"/>
</dbReference>
<dbReference type="Gene3D" id="1.10.10.60">
    <property type="entry name" value="Homeodomain-like"/>
    <property type="match status" value="1"/>
</dbReference>
<reference evidence="5 6" key="1">
    <citation type="submission" date="2021-03" db="EMBL/GenBank/DDBJ databases">
        <title>Fibrella sp. HMF5405 genome sequencing and assembly.</title>
        <authorList>
            <person name="Kang H."/>
            <person name="Kim H."/>
            <person name="Bae S."/>
            <person name="Joh K."/>
        </authorList>
    </citation>
    <scope>NUCLEOTIDE SEQUENCE [LARGE SCALE GENOMIC DNA]</scope>
    <source>
        <strain evidence="5 6">HMF5405</strain>
    </source>
</reference>
<gene>
    <name evidence="5" type="ORF">J2I46_30630</name>
</gene>
<evidence type="ECO:0000313" key="5">
    <source>
        <dbReference type="EMBL" id="MBO0952969.1"/>
    </source>
</evidence>
<evidence type="ECO:0000313" key="6">
    <source>
        <dbReference type="Proteomes" id="UP000664628"/>
    </source>
</evidence>
<protein>
    <submittedName>
        <fullName evidence="5">AraC family transcriptional regulator</fullName>
    </submittedName>
</protein>
<dbReference type="Proteomes" id="UP000664628">
    <property type="component" value="Unassembled WGS sequence"/>
</dbReference>
<dbReference type="InterPro" id="IPR018060">
    <property type="entry name" value="HTH_AraC"/>
</dbReference>
<sequence>MITFRTTRFYRLFGLPMSELANQVLDIETVFPLPFRQRWRLLLEQLKHVSSVQDQIGLIDRQLLAHVNRMPSYKGWVEQASSLLAHPGNGRIQKLAVELRISPRQLSREFTRQVGISPKRFRQVMRFRHVFRAIHTQQRLTWLDLVYLGGWYDQAHFCNDLYELTGLTPSVFFAQHHATTGMLINNHDFA</sequence>
<evidence type="ECO:0000256" key="1">
    <source>
        <dbReference type="ARBA" id="ARBA00023015"/>
    </source>
</evidence>
<accession>A0ABS3JSI6</accession>
<dbReference type="PANTHER" id="PTHR46796">
    <property type="entry name" value="HTH-TYPE TRANSCRIPTIONAL ACTIVATOR RHAS-RELATED"/>
    <property type="match status" value="1"/>
</dbReference>
<evidence type="ECO:0000259" key="4">
    <source>
        <dbReference type="PROSITE" id="PS01124"/>
    </source>
</evidence>
<comment type="caution">
    <text evidence="5">The sequence shown here is derived from an EMBL/GenBank/DDBJ whole genome shotgun (WGS) entry which is preliminary data.</text>
</comment>
<keyword evidence="2" id="KW-0238">DNA-binding</keyword>
<proteinExistence type="predicted"/>
<dbReference type="EMBL" id="JAFMYW010000017">
    <property type="protein sequence ID" value="MBO0952969.1"/>
    <property type="molecule type" value="Genomic_DNA"/>
</dbReference>
<organism evidence="5 6">
    <name type="scientific">Fibrella forsythiae</name>
    <dbReference type="NCBI Taxonomy" id="2817061"/>
    <lineage>
        <taxon>Bacteria</taxon>
        <taxon>Pseudomonadati</taxon>
        <taxon>Bacteroidota</taxon>
        <taxon>Cytophagia</taxon>
        <taxon>Cytophagales</taxon>
        <taxon>Spirosomataceae</taxon>
        <taxon>Fibrella</taxon>
    </lineage>
</organism>
<name>A0ABS3JSI6_9BACT</name>
<keyword evidence="6" id="KW-1185">Reference proteome</keyword>
<dbReference type="Pfam" id="PF12833">
    <property type="entry name" value="HTH_18"/>
    <property type="match status" value="1"/>
</dbReference>
<evidence type="ECO:0000256" key="3">
    <source>
        <dbReference type="ARBA" id="ARBA00023163"/>
    </source>
</evidence>
<dbReference type="InterPro" id="IPR050204">
    <property type="entry name" value="AraC_XylS_family_regulators"/>
</dbReference>
<feature type="domain" description="HTH araC/xylS-type" evidence="4">
    <location>
        <begin position="91"/>
        <end position="175"/>
    </location>
</feature>